<protein>
    <submittedName>
        <fullName evidence="14">G10063 protein</fullName>
    </submittedName>
</protein>
<keyword evidence="15" id="KW-1185">Reference proteome</keyword>
<evidence type="ECO:0000256" key="4">
    <source>
        <dbReference type="ARBA" id="ARBA00023015"/>
    </source>
</evidence>
<keyword evidence="9" id="KW-0597">Phosphoprotein</keyword>
<evidence type="ECO:0000256" key="6">
    <source>
        <dbReference type="ARBA" id="ARBA00023125"/>
    </source>
</evidence>
<evidence type="ECO:0000256" key="3">
    <source>
        <dbReference type="ARBA" id="ARBA00023012"/>
    </source>
</evidence>
<keyword evidence="5" id="KW-0090">Biological rhythms</keyword>
<evidence type="ECO:0000313" key="15">
    <source>
        <dbReference type="Proteomes" id="UP001497392"/>
    </source>
</evidence>
<evidence type="ECO:0000256" key="10">
    <source>
        <dbReference type="PROSITE-ProRule" id="PRU00357"/>
    </source>
</evidence>
<reference evidence="14 15" key="1">
    <citation type="submission" date="2024-06" db="EMBL/GenBank/DDBJ databases">
        <authorList>
            <person name="Kraege A."/>
            <person name="Thomma B."/>
        </authorList>
    </citation>
    <scope>NUCLEOTIDE SEQUENCE [LARGE SCALE GENOMIC DNA]</scope>
</reference>
<evidence type="ECO:0000256" key="2">
    <source>
        <dbReference type="ARBA" id="ARBA00010330"/>
    </source>
</evidence>
<feature type="region of interest" description="Disordered" evidence="11">
    <location>
        <begin position="451"/>
        <end position="482"/>
    </location>
</feature>
<dbReference type="PANTHER" id="PTHR43874:SF125">
    <property type="entry name" value="TWO-COMPONENT RESPONSE REGULATOR-LIKE APRR7"/>
    <property type="match status" value="1"/>
</dbReference>
<feature type="region of interest" description="Disordered" evidence="11">
    <location>
        <begin position="305"/>
        <end position="330"/>
    </location>
</feature>
<dbReference type="InterPro" id="IPR010402">
    <property type="entry name" value="CCT_domain"/>
</dbReference>
<sequence length="553" mass="58492">MPETPGRALRRPHVLLADGDEVTALAVRTLLQQCGYRVTMASSSREALNKFESAQRQRFDLVLTDHMLPKVNGLEVAAEIKSSEIGADVPVIVMSAHGSQDLMCKAFQSGAVDYLQKPIRHNEVVTMWRHLWKSTQRPQGTESAKEDVSPNGCFTVDTSRLDGKDACGGSSQEEGSGCEMQSSCTAAMPAAKRAKAQSPDALPLRSVGSFESSALTFLSGQPDVVGDSKKQPYSAAADRKTADAVRAAGWSKVLAGCPHEAPVYSSGQLGSRSIFARVLSCPSMLAAQPACHVAADTSSVPKRPYEYISSSEDAAPPSPAATGNDSGNSAATAEDAACAHMDTSPFAAFCKLSGCEGMAATSPVHLEIAPLNLTPWPSTASSVCRLGSMGRQGSLAPQLPMVRGHTQEQAQVAAASLCELAKAFSAAVPWPGPRNAPALLQPLKVSGSLELSSEMSKMPNEQPAAEGSSSPTGPKQAGAFGRAPKSMADIHSLAVQGDPVVWAANRKAALERLREKKKLRSFRKKVRYESRRLLAESRPRVRGQFVKAGAEVA</sequence>
<evidence type="ECO:0000256" key="1">
    <source>
        <dbReference type="ARBA" id="ARBA00004123"/>
    </source>
</evidence>
<evidence type="ECO:0000313" key="14">
    <source>
        <dbReference type="EMBL" id="CAL5227150.1"/>
    </source>
</evidence>
<feature type="domain" description="Response regulatory" evidence="12">
    <location>
        <begin position="13"/>
        <end position="132"/>
    </location>
</feature>
<evidence type="ECO:0000256" key="5">
    <source>
        <dbReference type="ARBA" id="ARBA00023108"/>
    </source>
</evidence>
<dbReference type="PROSITE" id="PS51152">
    <property type="entry name" value="NFYA_HAP2_2"/>
    <property type="match status" value="1"/>
</dbReference>
<keyword evidence="8 10" id="KW-0539">Nucleus</keyword>
<proteinExistence type="inferred from homology"/>
<dbReference type="InterPro" id="IPR001289">
    <property type="entry name" value="NFYA"/>
</dbReference>
<organism evidence="14 15">
    <name type="scientific">Coccomyxa viridis</name>
    <dbReference type="NCBI Taxonomy" id="1274662"/>
    <lineage>
        <taxon>Eukaryota</taxon>
        <taxon>Viridiplantae</taxon>
        <taxon>Chlorophyta</taxon>
        <taxon>core chlorophytes</taxon>
        <taxon>Trebouxiophyceae</taxon>
        <taxon>Trebouxiophyceae incertae sedis</taxon>
        <taxon>Coccomyxaceae</taxon>
        <taxon>Coccomyxa</taxon>
    </lineage>
</organism>
<accession>A0ABP1G4J0</accession>
<evidence type="ECO:0000256" key="11">
    <source>
        <dbReference type="SAM" id="MobiDB-lite"/>
    </source>
</evidence>
<dbReference type="InterPro" id="IPR001789">
    <property type="entry name" value="Sig_transdc_resp-reg_receiver"/>
</dbReference>
<keyword evidence="4" id="KW-0805">Transcription regulation</keyword>
<dbReference type="PROSITE" id="PS51017">
    <property type="entry name" value="CCT"/>
    <property type="match status" value="1"/>
</dbReference>
<evidence type="ECO:0000259" key="13">
    <source>
        <dbReference type="PROSITE" id="PS51017"/>
    </source>
</evidence>
<keyword evidence="6" id="KW-0238">DNA-binding</keyword>
<feature type="modified residue" description="4-aspartylphosphate" evidence="9">
    <location>
        <position position="65"/>
    </location>
</feature>
<evidence type="ECO:0000256" key="9">
    <source>
        <dbReference type="PROSITE-ProRule" id="PRU00169"/>
    </source>
</evidence>
<evidence type="ECO:0000256" key="7">
    <source>
        <dbReference type="ARBA" id="ARBA00023163"/>
    </source>
</evidence>
<evidence type="ECO:0000259" key="12">
    <source>
        <dbReference type="PROSITE" id="PS50110"/>
    </source>
</evidence>
<name>A0ABP1G4J0_9CHLO</name>
<keyword evidence="3" id="KW-0902">Two-component regulatory system</keyword>
<dbReference type="PANTHER" id="PTHR43874">
    <property type="entry name" value="TWO-COMPONENT RESPONSE REGULATOR"/>
    <property type="match status" value="1"/>
</dbReference>
<dbReference type="EMBL" id="CAXHTA020000017">
    <property type="protein sequence ID" value="CAL5227150.1"/>
    <property type="molecule type" value="Genomic_DNA"/>
</dbReference>
<dbReference type="Pfam" id="PF06203">
    <property type="entry name" value="CCT"/>
    <property type="match status" value="1"/>
</dbReference>
<comment type="subcellular location">
    <subcellularLocation>
        <location evidence="1 10">Nucleus</location>
    </subcellularLocation>
</comment>
<dbReference type="Gene3D" id="3.40.50.2300">
    <property type="match status" value="1"/>
</dbReference>
<dbReference type="Pfam" id="PF00072">
    <property type="entry name" value="Response_reg"/>
    <property type="match status" value="1"/>
</dbReference>
<dbReference type="SUPFAM" id="SSF52172">
    <property type="entry name" value="CheY-like"/>
    <property type="match status" value="1"/>
</dbReference>
<dbReference type="PROSITE" id="PS50110">
    <property type="entry name" value="RESPONSE_REGULATORY"/>
    <property type="match status" value="1"/>
</dbReference>
<dbReference type="Proteomes" id="UP001497392">
    <property type="component" value="Unassembled WGS sequence"/>
</dbReference>
<keyword evidence="7" id="KW-0804">Transcription</keyword>
<dbReference type="InterPro" id="IPR045279">
    <property type="entry name" value="ARR-like"/>
</dbReference>
<dbReference type="SMART" id="SM00448">
    <property type="entry name" value="REC"/>
    <property type="match status" value="1"/>
</dbReference>
<gene>
    <name evidence="14" type="primary">g10063</name>
    <name evidence="14" type="ORF">VP750_LOCUS9056</name>
</gene>
<comment type="caution">
    <text evidence="14">The sequence shown here is derived from an EMBL/GenBank/DDBJ whole genome shotgun (WGS) entry which is preliminary data.</text>
</comment>
<feature type="domain" description="CCT" evidence="13">
    <location>
        <begin position="506"/>
        <end position="548"/>
    </location>
</feature>
<evidence type="ECO:0000256" key="8">
    <source>
        <dbReference type="ARBA" id="ARBA00023242"/>
    </source>
</evidence>
<comment type="similarity">
    <text evidence="2">Belongs to the ARR-like family.</text>
</comment>
<dbReference type="InterPro" id="IPR011006">
    <property type="entry name" value="CheY-like_superfamily"/>
</dbReference>